<feature type="domain" description="Response regulatory" evidence="5">
    <location>
        <begin position="3"/>
        <end position="122"/>
    </location>
</feature>
<dbReference type="CDD" id="cd17535">
    <property type="entry name" value="REC_NarL-like"/>
    <property type="match status" value="1"/>
</dbReference>
<protein>
    <submittedName>
        <fullName evidence="6">Response regulator transcription factor</fullName>
    </submittedName>
</protein>
<accession>A0A7G7G9N5</accession>
<reference evidence="6 7" key="1">
    <citation type="journal article" date="2018" name="Int. J. Syst. Evol. Microbiol.">
        <title>Adhaeribacter swui sp. nov., isolated from wet mud.</title>
        <authorList>
            <person name="Kim D.U."/>
            <person name="Kim K.W."/>
            <person name="Kang M.S."/>
            <person name="Kim J.Y."/>
            <person name="Jang J.H."/>
            <person name="Kim M.K."/>
        </authorList>
    </citation>
    <scope>NUCLEOTIDE SEQUENCE [LARGE SCALE GENOMIC DNA]</scope>
    <source>
        <strain evidence="6 7">KCTC 52873</strain>
    </source>
</reference>
<dbReference type="InterPro" id="IPR058245">
    <property type="entry name" value="NreC/VraR/RcsB-like_REC"/>
</dbReference>
<dbReference type="InterPro" id="IPR039420">
    <property type="entry name" value="WalR-like"/>
</dbReference>
<dbReference type="Gene3D" id="3.40.50.2300">
    <property type="match status" value="1"/>
</dbReference>
<dbReference type="PROSITE" id="PS50110">
    <property type="entry name" value="RESPONSE_REGULATORY"/>
    <property type="match status" value="1"/>
</dbReference>
<name>A0A7G7G9N5_9BACT</name>
<dbReference type="Proteomes" id="UP000515237">
    <property type="component" value="Chromosome"/>
</dbReference>
<dbReference type="CDD" id="cd06170">
    <property type="entry name" value="LuxR_C_like"/>
    <property type="match status" value="1"/>
</dbReference>
<evidence type="ECO:0000259" key="4">
    <source>
        <dbReference type="PROSITE" id="PS50043"/>
    </source>
</evidence>
<dbReference type="PROSITE" id="PS00622">
    <property type="entry name" value="HTH_LUXR_1"/>
    <property type="match status" value="1"/>
</dbReference>
<dbReference type="GO" id="GO:0003677">
    <property type="term" value="F:DNA binding"/>
    <property type="evidence" value="ECO:0007669"/>
    <property type="project" value="UniProtKB-KW"/>
</dbReference>
<dbReference type="SUPFAM" id="SSF46894">
    <property type="entry name" value="C-terminal effector domain of the bipartite response regulators"/>
    <property type="match status" value="1"/>
</dbReference>
<proteinExistence type="predicted"/>
<dbReference type="PANTHER" id="PTHR43214:SF43">
    <property type="entry name" value="TWO-COMPONENT RESPONSE REGULATOR"/>
    <property type="match status" value="1"/>
</dbReference>
<dbReference type="GO" id="GO:0006355">
    <property type="term" value="P:regulation of DNA-templated transcription"/>
    <property type="evidence" value="ECO:0007669"/>
    <property type="project" value="InterPro"/>
</dbReference>
<sequence length="224" mass="24848">MVKIAIVDDNLTLRKNLELRLQSYPGLTVQTFASGLKFLEEIQKTTPVDLPEVVLMDIQMQALDGIATTYHVKAQFPRMEVIMLSVSDDDDTIFRAIQAGASGYLLKEEPAAVIVQAIRGTLAGEAYMSPVVAKKALTLLRTHTTKASLGKPTLPEPIPGNLSKREIEILELLTAGNSSHNISEKLFISTYTVQTHIKNIYQKLHVNNKMAAAKMAVDRKWFSR</sequence>
<keyword evidence="2" id="KW-0238">DNA-binding</keyword>
<dbReference type="Pfam" id="PF00196">
    <property type="entry name" value="GerE"/>
    <property type="match status" value="1"/>
</dbReference>
<dbReference type="SMART" id="SM00421">
    <property type="entry name" value="HTH_LUXR"/>
    <property type="match status" value="1"/>
</dbReference>
<keyword evidence="1 3" id="KW-0597">Phosphoprotein</keyword>
<evidence type="ECO:0000256" key="2">
    <source>
        <dbReference type="ARBA" id="ARBA00023125"/>
    </source>
</evidence>
<evidence type="ECO:0000313" key="6">
    <source>
        <dbReference type="EMBL" id="QNF33869.1"/>
    </source>
</evidence>
<dbReference type="InterPro" id="IPR001789">
    <property type="entry name" value="Sig_transdc_resp-reg_receiver"/>
</dbReference>
<dbReference type="InterPro" id="IPR011006">
    <property type="entry name" value="CheY-like_superfamily"/>
</dbReference>
<dbReference type="RefSeq" id="WP_185270351.1">
    <property type="nucleotide sequence ID" value="NZ_CP055156.1"/>
</dbReference>
<dbReference type="AlphaFoldDB" id="A0A7G7G9N5"/>
<dbReference type="PROSITE" id="PS50043">
    <property type="entry name" value="HTH_LUXR_2"/>
    <property type="match status" value="1"/>
</dbReference>
<feature type="modified residue" description="4-aspartylphosphate" evidence="3">
    <location>
        <position position="57"/>
    </location>
</feature>
<evidence type="ECO:0000256" key="3">
    <source>
        <dbReference type="PROSITE-ProRule" id="PRU00169"/>
    </source>
</evidence>
<organism evidence="6 7">
    <name type="scientific">Adhaeribacter swui</name>
    <dbReference type="NCBI Taxonomy" id="2086471"/>
    <lineage>
        <taxon>Bacteria</taxon>
        <taxon>Pseudomonadati</taxon>
        <taxon>Bacteroidota</taxon>
        <taxon>Cytophagia</taxon>
        <taxon>Cytophagales</taxon>
        <taxon>Hymenobacteraceae</taxon>
        <taxon>Adhaeribacter</taxon>
    </lineage>
</organism>
<evidence type="ECO:0000259" key="5">
    <source>
        <dbReference type="PROSITE" id="PS50110"/>
    </source>
</evidence>
<dbReference type="InterPro" id="IPR016032">
    <property type="entry name" value="Sig_transdc_resp-reg_C-effctor"/>
</dbReference>
<dbReference type="Pfam" id="PF00072">
    <property type="entry name" value="Response_reg"/>
    <property type="match status" value="1"/>
</dbReference>
<dbReference type="SMART" id="SM00448">
    <property type="entry name" value="REC"/>
    <property type="match status" value="1"/>
</dbReference>
<evidence type="ECO:0000313" key="7">
    <source>
        <dbReference type="Proteomes" id="UP000515237"/>
    </source>
</evidence>
<keyword evidence="7" id="KW-1185">Reference proteome</keyword>
<dbReference type="PANTHER" id="PTHR43214">
    <property type="entry name" value="TWO-COMPONENT RESPONSE REGULATOR"/>
    <property type="match status" value="1"/>
</dbReference>
<evidence type="ECO:0000256" key="1">
    <source>
        <dbReference type="ARBA" id="ARBA00022553"/>
    </source>
</evidence>
<dbReference type="KEGG" id="aswu:HUW51_14485"/>
<dbReference type="InterPro" id="IPR000792">
    <property type="entry name" value="Tscrpt_reg_LuxR_C"/>
</dbReference>
<dbReference type="PRINTS" id="PR00038">
    <property type="entry name" value="HTHLUXR"/>
</dbReference>
<dbReference type="SUPFAM" id="SSF52172">
    <property type="entry name" value="CheY-like"/>
    <property type="match status" value="1"/>
</dbReference>
<gene>
    <name evidence="6" type="ORF">HUW51_14485</name>
</gene>
<feature type="domain" description="HTH luxR-type" evidence="4">
    <location>
        <begin position="155"/>
        <end position="220"/>
    </location>
</feature>
<dbReference type="GO" id="GO:0000160">
    <property type="term" value="P:phosphorelay signal transduction system"/>
    <property type="evidence" value="ECO:0007669"/>
    <property type="project" value="InterPro"/>
</dbReference>
<dbReference type="EMBL" id="CP055156">
    <property type="protein sequence ID" value="QNF33869.1"/>
    <property type="molecule type" value="Genomic_DNA"/>
</dbReference>